<evidence type="ECO:0008006" key="4">
    <source>
        <dbReference type="Google" id="ProtNLM"/>
    </source>
</evidence>
<dbReference type="EMBL" id="ML996084">
    <property type="protein sequence ID" value="KAF2153704.1"/>
    <property type="molecule type" value="Genomic_DNA"/>
</dbReference>
<reference evidence="2" key="1">
    <citation type="journal article" date="2020" name="Stud. Mycol.">
        <title>101 Dothideomycetes genomes: a test case for predicting lifestyles and emergence of pathogens.</title>
        <authorList>
            <person name="Haridas S."/>
            <person name="Albert R."/>
            <person name="Binder M."/>
            <person name="Bloem J."/>
            <person name="Labutti K."/>
            <person name="Salamov A."/>
            <person name="Andreopoulos B."/>
            <person name="Baker S."/>
            <person name="Barry K."/>
            <person name="Bills G."/>
            <person name="Bluhm B."/>
            <person name="Cannon C."/>
            <person name="Castanera R."/>
            <person name="Culley D."/>
            <person name="Daum C."/>
            <person name="Ezra D."/>
            <person name="Gonzalez J."/>
            <person name="Henrissat B."/>
            <person name="Kuo A."/>
            <person name="Liang C."/>
            <person name="Lipzen A."/>
            <person name="Lutzoni F."/>
            <person name="Magnuson J."/>
            <person name="Mondo S."/>
            <person name="Nolan M."/>
            <person name="Ohm R."/>
            <person name="Pangilinan J."/>
            <person name="Park H.-J."/>
            <person name="Ramirez L."/>
            <person name="Alfaro M."/>
            <person name="Sun H."/>
            <person name="Tritt A."/>
            <person name="Yoshinaga Y."/>
            <person name="Zwiers L.-H."/>
            <person name="Turgeon B."/>
            <person name="Goodwin S."/>
            <person name="Spatafora J."/>
            <person name="Crous P."/>
            <person name="Grigoriev I."/>
        </authorList>
    </citation>
    <scope>NUCLEOTIDE SEQUENCE</scope>
    <source>
        <strain evidence="2">CBS 260.36</strain>
    </source>
</reference>
<protein>
    <recommendedName>
        <fullName evidence="4">Secreted protein</fullName>
    </recommendedName>
</protein>
<evidence type="ECO:0000313" key="2">
    <source>
        <dbReference type="EMBL" id="KAF2153704.1"/>
    </source>
</evidence>
<organism evidence="2 3">
    <name type="scientific">Myriangium duriaei CBS 260.36</name>
    <dbReference type="NCBI Taxonomy" id="1168546"/>
    <lineage>
        <taxon>Eukaryota</taxon>
        <taxon>Fungi</taxon>
        <taxon>Dikarya</taxon>
        <taxon>Ascomycota</taxon>
        <taxon>Pezizomycotina</taxon>
        <taxon>Dothideomycetes</taxon>
        <taxon>Dothideomycetidae</taxon>
        <taxon>Myriangiales</taxon>
        <taxon>Myriangiaceae</taxon>
        <taxon>Myriangium</taxon>
    </lineage>
</organism>
<keyword evidence="3" id="KW-1185">Reference proteome</keyword>
<name>A0A9P4ML06_9PEZI</name>
<accession>A0A9P4ML06</accession>
<evidence type="ECO:0000256" key="1">
    <source>
        <dbReference type="SAM" id="SignalP"/>
    </source>
</evidence>
<gene>
    <name evidence="2" type="ORF">K461DRAFT_276737</name>
</gene>
<keyword evidence="1" id="KW-0732">Signal</keyword>
<sequence length="101" mass="12052">MKLPSLITLLLNSQVLAGTIRYSVNFLAANGHVRVARRSEPFPEERIDVLLLNMERWSSHRYRAERVDEMTVKVWKISRVDSRDEVKPHLREMRRIVRQHF</sequence>
<dbReference type="Proteomes" id="UP000799439">
    <property type="component" value="Unassembled WGS sequence"/>
</dbReference>
<feature type="chain" id="PRO_5040385177" description="Secreted protein" evidence="1">
    <location>
        <begin position="18"/>
        <end position="101"/>
    </location>
</feature>
<feature type="signal peptide" evidence="1">
    <location>
        <begin position="1"/>
        <end position="17"/>
    </location>
</feature>
<feature type="non-terminal residue" evidence="2">
    <location>
        <position position="101"/>
    </location>
</feature>
<proteinExistence type="predicted"/>
<evidence type="ECO:0000313" key="3">
    <source>
        <dbReference type="Proteomes" id="UP000799439"/>
    </source>
</evidence>
<dbReference type="AlphaFoldDB" id="A0A9P4ML06"/>
<comment type="caution">
    <text evidence="2">The sequence shown here is derived from an EMBL/GenBank/DDBJ whole genome shotgun (WGS) entry which is preliminary data.</text>
</comment>